<reference evidence="4 5" key="2">
    <citation type="journal article" date="2019" name="G3 (Bethesda)">
        <title>Hybrid Assembly of the Genome of the Entomopathogenic Nematode Steinernema carpocapsae Identifies the X-Chromosome.</title>
        <authorList>
            <person name="Serra L."/>
            <person name="Macchietto M."/>
            <person name="Macias-Munoz A."/>
            <person name="McGill C.J."/>
            <person name="Rodriguez I.M."/>
            <person name="Rodriguez B."/>
            <person name="Murad R."/>
            <person name="Mortazavi A."/>
        </authorList>
    </citation>
    <scope>NUCLEOTIDE SEQUENCE [LARGE SCALE GENOMIC DNA]</scope>
    <source>
        <strain evidence="4 5">ALL</strain>
    </source>
</reference>
<keyword evidence="1" id="KW-0863">Zinc-finger</keyword>
<proteinExistence type="predicted"/>
<dbReference type="InterPro" id="IPR013087">
    <property type="entry name" value="Znf_C2H2_type"/>
</dbReference>
<evidence type="ECO:0000259" key="3">
    <source>
        <dbReference type="PROSITE" id="PS50157"/>
    </source>
</evidence>
<dbReference type="PROSITE" id="PS50157">
    <property type="entry name" value="ZINC_FINGER_C2H2_2"/>
    <property type="match status" value="1"/>
</dbReference>
<dbReference type="Pfam" id="PF12756">
    <property type="entry name" value="zf-C2H2_2"/>
    <property type="match status" value="1"/>
</dbReference>
<feature type="region of interest" description="Disordered" evidence="2">
    <location>
        <begin position="1"/>
        <end position="79"/>
    </location>
</feature>
<comment type="caution">
    <text evidence="4">The sequence shown here is derived from an EMBL/GenBank/DDBJ whole genome shotgun (WGS) entry which is preliminary data.</text>
</comment>
<dbReference type="Proteomes" id="UP000298663">
    <property type="component" value="Unassembled WGS sequence"/>
</dbReference>
<dbReference type="OrthoDB" id="5805911at2759"/>
<dbReference type="EMBL" id="AZBU02000010">
    <property type="protein sequence ID" value="TKR63221.1"/>
    <property type="molecule type" value="Genomic_DNA"/>
</dbReference>
<dbReference type="InterPro" id="IPR041661">
    <property type="entry name" value="ZN622/Rei1/Reh1_Znf-C2H2"/>
</dbReference>
<accession>A0A4U5M392</accession>
<feature type="domain" description="C2H2-type" evidence="3">
    <location>
        <begin position="150"/>
        <end position="174"/>
    </location>
</feature>
<dbReference type="SMART" id="SM00355">
    <property type="entry name" value="ZnF_C2H2"/>
    <property type="match status" value="2"/>
</dbReference>
<sequence length="248" mass="27375">MGRRKQANPQKAVDDVNVLRISSSSSSSSSPSTPSAPSPSTSKSSPNPIEWMSKKVDSLKRPNKENVASTGSGSDPLKILETALDLRVKRRRNDASGQMPPPSLPTPPPQSSDVLGRLSSLVTNVGGRPSSFRELNRRVSKQDNEDCSIFTCLQCQERFQSLQQLVTHMEKTKHFFTAAKLAESSKPDLSKEPRGNMRYGTVGYKCSICGFTTKSNIDHHMISVHRFKDHSEWQAVVKLIPHETNGTK</sequence>
<gene>
    <name evidence="4" type="ORF">L596_027077</name>
</gene>
<evidence type="ECO:0000313" key="4">
    <source>
        <dbReference type="EMBL" id="TKR63221.1"/>
    </source>
</evidence>
<feature type="compositionally biased region" description="Basic and acidic residues" evidence="2">
    <location>
        <begin position="52"/>
        <end position="64"/>
    </location>
</feature>
<dbReference type="Gene3D" id="3.30.160.60">
    <property type="entry name" value="Classic Zinc Finger"/>
    <property type="match status" value="1"/>
</dbReference>
<evidence type="ECO:0000313" key="5">
    <source>
        <dbReference type="Proteomes" id="UP000298663"/>
    </source>
</evidence>
<keyword evidence="1" id="KW-0479">Metal-binding</keyword>
<dbReference type="PROSITE" id="PS00028">
    <property type="entry name" value="ZINC_FINGER_C2H2_1"/>
    <property type="match status" value="1"/>
</dbReference>
<organism evidence="4 5">
    <name type="scientific">Steinernema carpocapsae</name>
    <name type="common">Entomopathogenic nematode</name>
    <dbReference type="NCBI Taxonomy" id="34508"/>
    <lineage>
        <taxon>Eukaryota</taxon>
        <taxon>Metazoa</taxon>
        <taxon>Ecdysozoa</taxon>
        <taxon>Nematoda</taxon>
        <taxon>Chromadorea</taxon>
        <taxon>Rhabditida</taxon>
        <taxon>Tylenchina</taxon>
        <taxon>Panagrolaimomorpha</taxon>
        <taxon>Strongyloidoidea</taxon>
        <taxon>Steinernematidae</taxon>
        <taxon>Steinernema</taxon>
    </lineage>
</organism>
<dbReference type="GO" id="GO:0008270">
    <property type="term" value="F:zinc ion binding"/>
    <property type="evidence" value="ECO:0007669"/>
    <property type="project" value="UniProtKB-KW"/>
</dbReference>
<reference evidence="4 5" key="1">
    <citation type="journal article" date="2015" name="Genome Biol.">
        <title>Comparative genomics of Steinernema reveals deeply conserved gene regulatory networks.</title>
        <authorList>
            <person name="Dillman A.R."/>
            <person name="Macchietto M."/>
            <person name="Porter C.F."/>
            <person name="Rogers A."/>
            <person name="Williams B."/>
            <person name="Antoshechkin I."/>
            <person name="Lee M.M."/>
            <person name="Goodwin Z."/>
            <person name="Lu X."/>
            <person name="Lewis E.E."/>
            <person name="Goodrich-Blair H."/>
            <person name="Stock S.P."/>
            <person name="Adams B.J."/>
            <person name="Sternberg P.W."/>
            <person name="Mortazavi A."/>
        </authorList>
    </citation>
    <scope>NUCLEOTIDE SEQUENCE [LARGE SCALE GENOMIC DNA]</scope>
    <source>
        <strain evidence="4 5">ALL</strain>
    </source>
</reference>
<feature type="compositionally biased region" description="Pro residues" evidence="2">
    <location>
        <begin position="99"/>
        <end position="110"/>
    </location>
</feature>
<keyword evidence="1" id="KW-0862">Zinc</keyword>
<feature type="region of interest" description="Disordered" evidence="2">
    <location>
        <begin position="92"/>
        <end position="113"/>
    </location>
</feature>
<dbReference type="AlphaFoldDB" id="A0A4U5M392"/>
<keyword evidence="5" id="KW-1185">Reference proteome</keyword>
<protein>
    <recommendedName>
        <fullName evidence="3">C2H2-type domain-containing protein</fullName>
    </recommendedName>
</protein>
<name>A0A4U5M392_STECR</name>
<feature type="compositionally biased region" description="Low complexity" evidence="2">
    <location>
        <begin position="22"/>
        <end position="46"/>
    </location>
</feature>
<evidence type="ECO:0000256" key="2">
    <source>
        <dbReference type="SAM" id="MobiDB-lite"/>
    </source>
</evidence>
<evidence type="ECO:0000256" key="1">
    <source>
        <dbReference type="PROSITE-ProRule" id="PRU00042"/>
    </source>
</evidence>